<evidence type="ECO:0000256" key="2">
    <source>
        <dbReference type="SAM" id="Phobius"/>
    </source>
</evidence>
<evidence type="ECO:0000313" key="4">
    <source>
        <dbReference type="EMBL" id="HGZ11981.1"/>
    </source>
</evidence>
<evidence type="ECO:0000259" key="3">
    <source>
        <dbReference type="Pfam" id="PF02397"/>
    </source>
</evidence>
<dbReference type="PANTHER" id="PTHR30576:SF0">
    <property type="entry name" value="UNDECAPRENYL-PHOSPHATE N-ACETYLGALACTOSAMINYL 1-PHOSPHATE TRANSFERASE-RELATED"/>
    <property type="match status" value="1"/>
</dbReference>
<name>A0A7C5EPX3_9BACT</name>
<feature type="transmembrane region" description="Helical" evidence="2">
    <location>
        <begin position="244"/>
        <end position="263"/>
    </location>
</feature>
<gene>
    <name evidence="4" type="ORF">ENW48_07155</name>
</gene>
<dbReference type="InterPro" id="IPR029063">
    <property type="entry name" value="SAM-dependent_MTases_sf"/>
</dbReference>
<dbReference type="SUPFAM" id="SSF53335">
    <property type="entry name" value="S-adenosyl-L-methionine-dependent methyltransferases"/>
    <property type="match status" value="1"/>
</dbReference>
<dbReference type="PANTHER" id="PTHR30576">
    <property type="entry name" value="COLANIC BIOSYNTHESIS UDP-GLUCOSE LIPID CARRIER TRANSFERASE"/>
    <property type="match status" value="1"/>
</dbReference>
<dbReference type="AlphaFoldDB" id="A0A7C5EPX3"/>
<proteinExistence type="inferred from homology"/>
<comment type="caution">
    <text evidence="4">The sequence shown here is derived from an EMBL/GenBank/DDBJ whole genome shotgun (WGS) entry which is preliminary data.</text>
</comment>
<feature type="transmembrane region" description="Helical" evidence="2">
    <location>
        <begin position="316"/>
        <end position="334"/>
    </location>
</feature>
<dbReference type="GO" id="GO:0016780">
    <property type="term" value="F:phosphotransferase activity, for other substituted phosphate groups"/>
    <property type="evidence" value="ECO:0007669"/>
    <property type="project" value="TreeGrafter"/>
</dbReference>
<dbReference type="InterPro" id="IPR003362">
    <property type="entry name" value="Bact_transf"/>
</dbReference>
<feature type="transmembrane region" description="Helical" evidence="2">
    <location>
        <begin position="284"/>
        <end position="304"/>
    </location>
</feature>
<feature type="transmembrane region" description="Helical" evidence="2">
    <location>
        <begin position="211"/>
        <end position="232"/>
    </location>
</feature>
<feature type="transmembrane region" description="Helical" evidence="2">
    <location>
        <begin position="6"/>
        <end position="29"/>
    </location>
</feature>
<comment type="similarity">
    <text evidence="1">Belongs to the bacterial sugar transferase family.</text>
</comment>
<reference evidence="4" key="1">
    <citation type="journal article" date="2020" name="mSystems">
        <title>Genome- and Community-Level Interaction Insights into Carbon Utilization and Element Cycling Functions of Hydrothermarchaeota in Hydrothermal Sediment.</title>
        <authorList>
            <person name="Zhou Z."/>
            <person name="Liu Y."/>
            <person name="Xu W."/>
            <person name="Pan J."/>
            <person name="Luo Z.H."/>
            <person name="Li M."/>
        </authorList>
    </citation>
    <scope>NUCLEOTIDE SEQUENCE [LARGE SCALE GENOMIC DNA]</scope>
    <source>
        <strain evidence="4">SpSt-853</strain>
    </source>
</reference>
<keyword evidence="2" id="KW-0472">Membrane</keyword>
<sequence length="475" mass="53961">MLNRIVDLVVSLVGLLLLLVMLPVIALLIKLDSPGPVFYVSRRVGRGGRIFRMYKFRTMYETPKPVGASVSPQGDPRVTEVGRWLRRLKLNEFPQFINVLKGDMTLVGPRPEAPDLAIHYPPEAQKIFSVKPGLVGPSQILGRNEEELYPRGEDPVKFYLEHILPHKLQMDLQYVENKTFLKDMAYLVKGAWVTLAGAVSRQHLTDNLTQILMLGADTLACLVSFTMAHYIRFGGFPADPSTQAFWRILPLTVLARIPLLYYFGCYQTLIRYLGLNDLKKVFKGILWGTLLLVVLSFVSGSSIILESKSQSYSRSVFFMDYFILTVMLGGYRAFLKTAYQRYAKGRDPQGVKRVALIWGTGDLGLWCLRYLEQCSNPRYEVVGFIDDDPSLQYKRLDGLRVLGDHHHLEVLVQLYHIQDIFVALSQIPPGRLERVQELCHRLNLTLSRFQPHVVQEMAAPVMVADQPGTPVYPVH</sequence>
<organism evidence="4">
    <name type="scientific">Desulfobacca acetoxidans</name>
    <dbReference type="NCBI Taxonomy" id="60893"/>
    <lineage>
        <taxon>Bacteria</taxon>
        <taxon>Pseudomonadati</taxon>
        <taxon>Thermodesulfobacteriota</taxon>
        <taxon>Desulfobaccia</taxon>
        <taxon>Desulfobaccales</taxon>
        <taxon>Desulfobaccaceae</taxon>
        <taxon>Desulfobacca</taxon>
    </lineage>
</organism>
<dbReference type="Gene3D" id="3.40.50.720">
    <property type="entry name" value="NAD(P)-binding Rossmann-like Domain"/>
    <property type="match status" value="1"/>
</dbReference>
<evidence type="ECO:0000256" key="1">
    <source>
        <dbReference type="ARBA" id="ARBA00006464"/>
    </source>
</evidence>
<accession>A0A7C5EPX3</accession>
<feature type="domain" description="Bacterial sugar transferase" evidence="3">
    <location>
        <begin position="4"/>
        <end position="195"/>
    </location>
</feature>
<protein>
    <recommendedName>
        <fullName evidence="3">Bacterial sugar transferase domain-containing protein</fullName>
    </recommendedName>
</protein>
<keyword evidence="2" id="KW-1133">Transmembrane helix</keyword>
<dbReference type="EMBL" id="DTKJ01000050">
    <property type="protein sequence ID" value="HGZ11981.1"/>
    <property type="molecule type" value="Genomic_DNA"/>
</dbReference>
<keyword evidence="2" id="KW-0812">Transmembrane</keyword>
<dbReference type="Pfam" id="PF13727">
    <property type="entry name" value="CoA_binding_3"/>
    <property type="match status" value="1"/>
</dbReference>
<dbReference type="Pfam" id="PF02397">
    <property type="entry name" value="Bac_transf"/>
    <property type="match status" value="1"/>
</dbReference>